<accession>A0A5S9PD61</accession>
<dbReference type="AlphaFoldDB" id="A0A5S9PD61"/>
<evidence type="ECO:0000313" key="1">
    <source>
        <dbReference type="EMBL" id="CAA0101552.1"/>
    </source>
</evidence>
<reference evidence="1 2" key="1">
    <citation type="submission" date="2019-11" db="EMBL/GenBank/DDBJ databases">
        <authorList>
            <person name="Holert J."/>
        </authorList>
    </citation>
    <scope>NUCLEOTIDE SEQUENCE [LARGE SCALE GENOMIC DNA]</scope>
    <source>
        <strain evidence="1">SB11_3</strain>
    </source>
</reference>
<keyword evidence="2" id="KW-1185">Reference proteome</keyword>
<name>A0A5S9PD61_9GAMM</name>
<evidence type="ECO:0000313" key="2">
    <source>
        <dbReference type="Proteomes" id="UP000441399"/>
    </source>
</evidence>
<gene>
    <name evidence="1" type="ORF">OPDIPICF_04392</name>
</gene>
<sequence>MVVVFYLLRESISQRRGATHDVIDCVSLLRSARSRVLNIYYCAQVFTNLNVMNPSNVFVFVTTTGNRPVY</sequence>
<dbReference type="Proteomes" id="UP000441399">
    <property type="component" value="Unassembled WGS sequence"/>
</dbReference>
<dbReference type="EMBL" id="CACSIO010000007">
    <property type="protein sequence ID" value="CAA0101552.1"/>
    <property type="molecule type" value="Genomic_DNA"/>
</dbReference>
<organism evidence="1 2">
    <name type="scientific">BD1-7 clade bacterium</name>
    <dbReference type="NCBI Taxonomy" id="2029982"/>
    <lineage>
        <taxon>Bacteria</taxon>
        <taxon>Pseudomonadati</taxon>
        <taxon>Pseudomonadota</taxon>
        <taxon>Gammaproteobacteria</taxon>
        <taxon>Cellvibrionales</taxon>
        <taxon>Spongiibacteraceae</taxon>
        <taxon>BD1-7 clade</taxon>
    </lineage>
</organism>
<proteinExistence type="predicted"/>
<protein>
    <submittedName>
        <fullName evidence="1">Uncharacterized protein</fullName>
    </submittedName>
</protein>